<accession>V4HM94</accession>
<protein>
    <submittedName>
        <fullName evidence="2">Dnaj-class molecular chaperone with c-terminal zn finger domain</fullName>
    </submittedName>
</protein>
<keyword evidence="3" id="KW-1185">Reference proteome</keyword>
<evidence type="ECO:0000313" key="2">
    <source>
        <dbReference type="EMBL" id="ESP89049.1"/>
    </source>
</evidence>
<dbReference type="EMBL" id="ASGZ01000020">
    <property type="protein sequence ID" value="ESP89049.1"/>
    <property type="molecule type" value="Genomic_DNA"/>
</dbReference>
<feature type="transmembrane region" description="Helical" evidence="1">
    <location>
        <begin position="5"/>
        <end position="24"/>
    </location>
</feature>
<sequence length="65" mass="7024">MDRDALVMGIAAVFAGVAVVMSVLALSSSLFLFVVAVPFGVAAYLLWDHASGRMAERVRSRRGRR</sequence>
<reference evidence="2 3" key="1">
    <citation type="journal article" date="2013" name="Genome Announc.">
        <title>Draft Genome Sequence of 'Candidatus Halobonum tyrrellensis' Strain G22, Isolated from the Hypersaline Waters of Lake Tyrrell, Australia.</title>
        <authorList>
            <person name="Ugalde J.A."/>
            <person name="Narasingarao P."/>
            <person name="Kuo S."/>
            <person name="Podell S."/>
            <person name="Allen E.E."/>
        </authorList>
    </citation>
    <scope>NUCLEOTIDE SEQUENCE [LARGE SCALE GENOMIC DNA]</scope>
    <source>
        <strain evidence="2 3">G22</strain>
    </source>
</reference>
<name>V4HM94_9EURY</name>
<organism evidence="2 3">
    <name type="scientific">Candidatus Halobonum tyrrellensis G22</name>
    <dbReference type="NCBI Taxonomy" id="1324957"/>
    <lineage>
        <taxon>Archaea</taxon>
        <taxon>Methanobacteriati</taxon>
        <taxon>Methanobacteriota</taxon>
        <taxon>Stenosarchaea group</taxon>
        <taxon>Halobacteria</taxon>
        <taxon>Halobacteriales</taxon>
        <taxon>Haloferacaceae</taxon>
        <taxon>Candidatus Halobonum</taxon>
    </lineage>
</organism>
<evidence type="ECO:0000313" key="3">
    <source>
        <dbReference type="Proteomes" id="UP000017840"/>
    </source>
</evidence>
<keyword evidence="1" id="KW-0472">Membrane</keyword>
<feature type="non-terminal residue" evidence="2">
    <location>
        <position position="65"/>
    </location>
</feature>
<keyword evidence="1" id="KW-1133">Transmembrane helix</keyword>
<proteinExistence type="predicted"/>
<dbReference type="AlphaFoldDB" id="V4HM94"/>
<feature type="transmembrane region" description="Helical" evidence="1">
    <location>
        <begin position="30"/>
        <end position="47"/>
    </location>
</feature>
<gene>
    <name evidence="2" type="ORF">K933_06353</name>
</gene>
<evidence type="ECO:0000256" key="1">
    <source>
        <dbReference type="SAM" id="Phobius"/>
    </source>
</evidence>
<dbReference type="eggNOG" id="arCOG02848">
    <property type="taxonomic scope" value="Archaea"/>
</dbReference>
<keyword evidence="1" id="KW-0812">Transmembrane</keyword>
<comment type="caution">
    <text evidence="2">The sequence shown here is derived from an EMBL/GenBank/DDBJ whole genome shotgun (WGS) entry which is preliminary data.</text>
</comment>
<dbReference type="Proteomes" id="UP000017840">
    <property type="component" value="Unassembled WGS sequence"/>
</dbReference>